<reference evidence="2 3" key="1">
    <citation type="submission" date="2023-02" db="EMBL/GenBank/DDBJ databases">
        <title>LHISI_Scaffold_Assembly.</title>
        <authorList>
            <person name="Stuart O.P."/>
            <person name="Cleave R."/>
            <person name="Magrath M.J.L."/>
            <person name="Mikheyev A.S."/>
        </authorList>
    </citation>
    <scope>NUCLEOTIDE SEQUENCE [LARGE SCALE GENOMIC DNA]</scope>
    <source>
        <strain evidence="2">Daus_M_001</strain>
        <tissue evidence="2">Leg muscle</tissue>
    </source>
</reference>
<proteinExistence type="predicted"/>
<comment type="caution">
    <text evidence="2">The sequence shown here is derived from an EMBL/GenBank/DDBJ whole genome shotgun (WGS) entry which is preliminary data.</text>
</comment>
<dbReference type="EMBL" id="JARBHB010000001">
    <property type="protein sequence ID" value="KAJ8897067.1"/>
    <property type="molecule type" value="Genomic_DNA"/>
</dbReference>
<name>A0ABQ9IKU9_9NEOP</name>
<feature type="region of interest" description="Disordered" evidence="1">
    <location>
        <begin position="1"/>
        <end position="23"/>
    </location>
</feature>
<feature type="region of interest" description="Disordered" evidence="1">
    <location>
        <begin position="201"/>
        <end position="258"/>
    </location>
</feature>
<evidence type="ECO:0000313" key="2">
    <source>
        <dbReference type="EMBL" id="KAJ8897067.1"/>
    </source>
</evidence>
<evidence type="ECO:0000313" key="3">
    <source>
        <dbReference type="Proteomes" id="UP001159363"/>
    </source>
</evidence>
<feature type="compositionally biased region" description="Basic and acidic residues" evidence="1">
    <location>
        <begin position="210"/>
        <end position="220"/>
    </location>
</feature>
<protein>
    <submittedName>
        <fullName evidence="2">Uncharacterized protein</fullName>
    </submittedName>
</protein>
<organism evidence="2 3">
    <name type="scientific">Dryococelus australis</name>
    <dbReference type="NCBI Taxonomy" id="614101"/>
    <lineage>
        <taxon>Eukaryota</taxon>
        <taxon>Metazoa</taxon>
        <taxon>Ecdysozoa</taxon>
        <taxon>Arthropoda</taxon>
        <taxon>Hexapoda</taxon>
        <taxon>Insecta</taxon>
        <taxon>Pterygota</taxon>
        <taxon>Neoptera</taxon>
        <taxon>Polyneoptera</taxon>
        <taxon>Phasmatodea</taxon>
        <taxon>Verophasmatodea</taxon>
        <taxon>Anareolatae</taxon>
        <taxon>Phasmatidae</taxon>
        <taxon>Eurycanthinae</taxon>
        <taxon>Dryococelus</taxon>
    </lineage>
</organism>
<dbReference type="Proteomes" id="UP001159363">
    <property type="component" value="Chromosome 1"/>
</dbReference>
<evidence type="ECO:0000256" key="1">
    <source>
        <dbReference type="SAM" id="MobiDB-lite"/>
    </source>
</evidence>
<keyword evidence="3" id="KW-1185">Reference proteome</keyword>
<gene>
    <name evidence="2" type="ORF">PR048_002413</name>
</gene>
<accession>A0ABQ9IKU9</accession>
<sequence>MKQVVAPLSSRAKEAFPTSSRRKSSNSIALRCDTWLEWHAEPPPPPPILFHYLFTFRPPSLFDLLTPSGARSHTPPPLPTIHGNSQAGHRRHEQPLTLRLKMPKVPIPVPPPLNHYPAILSGDKGADGCCRFCEVSVDFAEVQELLEVGQFLTADTFRRFVTHAFPNTFIRRHRARCGAEEESREIWVPCNIEVLRADEGEASAAMQGRGKREIPEKTRQPSESPGTIPTGENPEVAPPGIKPGSPRGEASSLTTTTP</sequence>